<dbReference type="RefSeq" id="WP_265960554.1">
    <property type="nucleotide sequence ID" value="NZ_JAPEVI010000001.1"/>
</dbReference>
<accession>A0ABT3QVA8</accession>
<comment type="caution">
    <text evidence="1">The sequence shown here is derived from an EMBL/GenBank/DDBJ whole genome shotgun (WGS) entry which is preliminary data.</text>
</comment>
<organism evidence="1 2">
    <name type="scientific">Roseibium salinum</name>
    <dbReference type="NCBI Taxonomy" id="1604349"/>
    <lineage>
        <taxon>Bacteria</taxon>
        <taxon>Pseudomonadati</taxon>
        <taxon>Pseudomonadota</taxon>
        <taxon>Alphaproteobacteria</taxon>
        <taxon>Hyphomicrobiales</taxon>
        <taxon>Stappiaceae</taxon>
        <taxon>Roseibium</taxon>
    </lineage>
</organism>
<dbReference type="EMBL" id="JAPEVI010000001">
    <property type="protein sequence ID" value="MCX2720856.1"/>
    <property type="molecule type" value="Genomic_DNA"/>
</dbReference>
<sequence length="129" mass="14090">MSDISLFEPDIATHKSYTITDISKALFGSSSFKIKDQARGSSFGNSASTVGVADTVFNSIVRLIAAAQETVAWGIARRSNPMRMSGCLRAARDERAGNQHANRIRNSEPTGSAMYDHLSCARQRMFEDV</sequence>
<gene>
    <name evidence="1" type="ORF">ON753_00305</name>
</gene>
<keyword evidence="2" id="KW-1185">Reference proteome</keyword>
<dbReference type="Proteomes" id="UP001300261">
    <property type="component" value="Unassembled WGS sequence"/>
</dbReference>
<evidence type="ECO:0000313" key="2">
    <source>
        <dbReference type="Proteomes" id="UP001300261"/>
    </source>
</evidence>
<reference evidence="1 2" key="1">
    <citation type="journal article" date="2016" name="Int. J. Syst. Evol. Microbiol.">
        <title>Labrenzia salina sp. nov., isolated from the rhizosphere of the halophyte Arthrocnemum macrostachyum.</title>
        <authorList>
            <person name="Camacho M."/>
            <person name="Redondo-Gomez S."/>
            <person name="Rodriguez-Llorente I."/>
            <person name="Rohde M."/>
            <person name="Sproer C."/>
            <person name="Schumann P."/>
            <person name="Klenk H.P."/>
            <person name="Montero-Calasanz M.D.C."/>
        </authorList>
    </citation>
    <scope>NUCLEOTIDE SEQUENCE [LARGE SCALE GENOMIC DNA]</scope>
    <source>
        <strain evidence="1 2">DSM 29163</strain>
    </source>
</reference>
<proteinExistence type="predicted"/>
<protein>
    <submittedName>
        <fullName evidence="1">Uncharacterized protein</fullName>
    </submittedName>
</protein>
<name>A0ABT3QVA8_9HYPH</name>
<evidence type="ECO:0000313" key="1">
    <source>
        <dbReference type="EMBL" id="MCX2720856.1"/>
    </source>
</evidence>